<sequence length="165" mass="17931">MVYKIQGDVTIGNGTIIHPRACIIAEDGPIIIGEQNLIEDKVIIINKNTSGSESSVMQIGNSNVFEVGSRNESLNIGDSNVLEAKSFVGRQVVITNNCIIGAGCKVTHPETLAENSAFYGPDCALKISQGHQTQLLQMEFLAKLLPNYHYLMKKKKMASKSQAHS</sequence>
<dbReference type="GO" id="GO:0005869">
    <property type="term" value="C:dynactin complex"/>
    <property type="evidence" value="ECO:0007669"/>
    <property type="project" value="InterPro"/>
</dbReference>
<dbReference type="InterPro" id="IPR011004">
    <property type="entry name" value="Trimer_LpxA-like_sf"/>
</dbReference>
<evidence type="ECO:0000256" key="4">
    <source>
        <dbReference type="ARBA" id="ARBA00022490"/>
    </source>
</evidence>
<keyword evidence="9" id="KW-1185">Reference proteome</keyword>
<organism>
    <name type="scientific">Pediculus humanus subsp. corporis</name>
    <name type="common">Body louse</name>
    <dbReference type="NCBI Taxonomy" id="121224"/>
    <lineage>
        <taxon>Eukaryota</taxon>
        <taxon>Metazoa</taxon>
        <taxon>Ecdysozoa</taxon>
        <taxon>Arthropoda</taxon>
        <taxon>Hexapoda</taxon>
        <taxon>Insecta</taxon>
        <taxon>Pterygota</taxon>
        <taxon>Neoptera</taxon>
        <taxon>Paraneoptera</taxon>
        <taxon>Psocodea</taxon>
        <taxon>Troctomorpha</taxon>
        <taxon>Phthiraptera</taxon>
        <taxon>Anoplura</taxon>
        <taxon>Pediculidae</taxon>
        <taxon>Pediculus</taxon>
    </lineage>
</organism>
<reference evidence="7" key="2">
    <citation type="submission" date="2007-04" db="EMBL/GenBank/DDBJ databases">
        <title>The genome of the human body louse.</title>
        <authorList>
            <consortium name="The Human Body Louse Genome Consortium"/>
            <person name="Kirkness E."/>
            <person name="Walenz B."/>
            <person name="Hass B."/>
            <person name="Bruggner R."/>
            <person name="Strausberg R."/>
        </authorList>
    </citation>
    <scope>NUCLEOTIDE SEQUENCE</scope>
    <source>
        <strain evidence="7">USDA</strain>
    </source>
</reference>
<dbReference type="GO" id="GO:0007052">
    <property type="term" value="P:mitotic spindle organization"/>
    <property type="evidence" value="ECO:0007669"/>
    <property type="project" value="TreeGrafter"/>
</dbReference>
<dbReference type="SUPFAM" id="SSF51161">
    <property type="entry name" value="Trimeric LpxA-like enzymes"/>
    <property type="match status" value="1"/>
</dbReference>
<evidence type="ECO:0000313" key="8">
    <source>
        <dbReference type="EnsemblMetazoa" id="PHUM388660-PA"/>
    </source>
</evidence>
<dbReference type="PANTHER" id="PTHR13072">
    <property type="entry name" value="DYNACTIN 6"/>
    <property type="match status" value="1"/>
</dbReference>
<evidence type="ECO:0000313" key="9">
    <source>
        <dbReference type="Proteomes" id="UP000009046"/>
    </source>
</evidence>
<comment type="subcellular location">
    <subcellularLocation>
        <location evidence="1">Cytoplasm</location>
        <location evidence="1">Cytoskeleton</location>
    </subcellularLocation>
</comment>
<dbReference type="CDD" id="cd04646">
    <property type="entry name" value="LbH_Dynactin_6"/>
    <property type="match status" value="1"/>
</dbReference>
<evidence type="ECO:0000256" key="3">
    <source>
        <dbReference type="ARBA" id="ARBA00016573"/>
    </source>
</evidence>
<dbReference type="HOGENOM" id="CLU_085418_1_0_1"/>
<dbReference type="OrthoDB" id="2355at2759"/>
<dbReference type="EnsemblMetazoa" id="PHUM388660-RA">
    <property type="protein sequence ID" value="PHUM388660-PA"/>
    <property type="gene ID" value="PHUM388660"/>
</dbReference>
<evidence type="ECO:0000256" key="1">
    <source>
        <dbReference type="ARBA" id="ARBA00004245"/>
    </source>
</evidence>
<dbReference type="GeneID" id="8237524"/>
<protein>
    <recommendedName>
        <fullName evidence="3">Dynactin subunit 6</fullName>
    </recommendedName>
</protein>
<evidence type="ECO:0000256" key="6">
    <source>
        <dbReference type="ARBA" id="ARBA00034687"/>
    </source>
</evidence>
<dbReference type="FunCoup" id="E0VQX5">
    <property type="interactions" value="491"/>
</dbReference>
<dbReference type="EMBL" id="DS235442">
    <property type="protein sequence ID" value="EEB15781.1"/>
    <property type="molecule type" value="Genomic_DNA"/>
</dbReference>
<dbReference type="InParanoid" id="E0VQX5"/>
<dbReference type="Proteomes" id="UP000009046">
    <property type="component" value="Unassembled WGS sequence"/>
</dbReference>
<proteinExistence type="inferred from homology"/>
<gene>
    <name evidence="8" type="primary">8237524</name>
    <name evidence="7" type="ORF">Phum_PHUM388660</name>
</gene>
<dbReference type="KEGG" id="phu:Phum_PHUM388660"/>
<dbReference type="InterPro" id="IPR027777">
    <property type="entry name" value="DCTN6"/>
</dbReference>
<dbReference type="RefSeq" id="XP_002428519.1">
    <property type="nucleotide sequence ID" value="XM_002428474.1"/>
</dbReference>
<evidence type="ECO:0000313" key="7">
    <source>
        <dbReference type="EMBL" id="EEB15781.1"/>
    </source>
</evidence>
<dbReference type="GO" id="GO:0070840">
    <property type="term" value="F:dynein complex binding"/>
    <property type="evidence" value="ECO:0007669"/>
    <property type="project" value="TreeGrafter"/>
</dbReference>
<dbReference type="EMBL" id="AAZO01004549">
    <property type="status" value="NOT_ANNOTATED_CDS"/>
    <property type="molecule type" value="Genomic_DNA"/>
</dbReference>
<name>E0VQX5_PEDHC</name>
<dbReference type="AlphaFoldDB" id="E0VQX5"/>
<evidence type="ECO:0000256" key="5">
    <source>
        <dbReference type="ARBA" id="ARBA00023212"/>
    </source>
</evidence>
<dbReference type="STRING" id="121224.E0VQX5"/>
<dbReference type="Gene3D" id="2.160.10.10">
    <property type="entry name" value="Hexapeptide repeat proteins"/>
    <property type="match status" value="1"/>
</dbReference>
<reference evidence="8" key="3">
    <citation type="submission" date="2021-02" db="UniProtKB">
        <authorList>
            <consortium name="EnsemblMetazoa"/>
        </authorList>
    </citation>
    <scope>IDENTIFICATION</scope>
    <source>
        <strain evidence="8">USDA</strain>
    </source>
</reference>
<comment type="similarity">
    <text evidence="2">Belongs to the dynactin subunits 5/6 family. Dynactin subunit 6 subfamily.</text>
</comment>
<dbReference type="eggNOG" id="KOG4042">
    <property type="taxonomic scope" value="Eukaryota"/>
</dbReference>
<keyword evidence="5" id="KW-0206">Cytoskeleton</keyword>
<comment type="function">
    <text evidence="6">Part of the dynactin complex that activates the molecular motor dynein for ultra-processive transport along microtubules.</text>
</comment>
<dbReference type="CTD" id="8237524"/>
<evidence type="ECO:0000256" key="2">
    <source>
        <dbReference type="ARBA" id="ARBA00007719"/>
    </source>
</evidence>
<dbReference type="VEuPathDB" id="VectorBase:PHUM388660"/>
<dbReference type="OMA" id="RCQVGPN"/>
<reference evidence="7" key="1">
    <citation type="submission" date="2007-04" db="EMBL/GenBank/DDBJ databases">
        <title>Annotation of Pediculus humanus corporis strain USDA.</title>
        <authorList>
            <person name="Kirkness E."/>
            <person name="Hannick L."/>
            <person name="Hass B."/>
            <person name="Bruggner R."/>
            <person name="Lawson D."/>
            <person name="Bidwell S."/>
            <person name="Joardar V."/>
            <person name="Caler E."/>
            <person name="Walenz B."/>
            <person name="Inman J."/>
            <person name="Schobel S."/>
            <person name="Galinsky K."/>
            <person name="Amedeo P."/>
            <person name="Strausberg R."/>
        </authorList>
    </citation>
    <scope>NUCLEOTIDE SEQUENCE</scope>
    <source>
        <strain evidence="7">USDA</strain>
    </source>
</reference>
<dbReference type="PANTHER" id="PTHR13072:SF0">
    <property type="entry name" value="DYNACTIN SUBUNIT 6"/>
    <property type="match status" value="1"/>
</dbReference>
<keyword evidence="4" id="KW-0963">Cytoplasm</keyword>
<accession>E0VQX5</accession>